<dbReference type="InterPro" id="IPR010272">
    <property type="entry name" value="T6SS_TssF"/>
</dbReference>
<reference evidence="1 2" key="1">
    <citation type="journal article" date="2015" name="Genome Announc.">
        <title>Genome Sequence of Mushroom Soft-Rot Pathogen Janthinobacterium agaricidamnosum.</title>
        <authorList>
            <person name="Graupner K."/>
            <person name="Lackner G."/>
            <person name="Hertweck C."/>
        </authorList>
    </citation>
    <scope>NUCLEOTIDE SEQUENCE [LARGE SCALE GENOMIC DNA]</scope>
    <source>
        <strain evidence="2">NBRC 102515 / DSM 9628</strain>
    </source>
</reference>
<protein>
    <recommendedName>
        <fullName evidence="3">Type VI secretion protein, VC_A0110 family</fullName>
    </recommendedName>
</protein>
<dbReference type="HOGENOM" id="CLU_028593_2_0_4"/>
<evidence type="ECO:0000313" key="1">
    <source>
        <dbReference type="EMBL" id="CDG85978.1"/>
    </source>
</evidence>
<dbReference type="Proteomes" id="UP000027604">
    <property type="component" value="Chromosome I"/>
</dbReference>
<dbReference type="KEGG" id="jag:GJA_5382"/>
<evidence type="ECO:0000313" key="2">
    <source>
        <dbReference type="Proteomes" id="UP000027604"/>
    </source>
</evidence>
<dbReference type="OrthoDB" id="9763676at2"/>
<dbReference type="NCBIfam" id="TIGR03359">
    <property type="entry name" value="VI_chp_6"/>
    <property type="match status" value="1"/>
</dbReference>
<keyword evidence="2" id="KW-1185">Reference proteome</keyword>
<dbReference type="eggNOG" id="COG3519">
    <property type="taxonomic scope" value="Bacteria"/>
</dbReference>
<organism evidence="1 2">
    <name type="scientific">Janthinobacterium agaricidamnosum NBRC 102515 = DSM 9628</name>
    <dbReference type="NCBI Taxonomy" id="1349767"/>
    <lineage>
        <taxon>Bacteria</taxon>
        <taxon>Pseudomonadati</taxon>
        <taxon>Pseudomonadota</taxon>
        <taxon>Betaproteobacteria</taxon>
        <taxon>Burkholderiales</taxon>
        <taxon>Oxalobacteraceae</taxon>
        <taxon>Janthinobacterium</taxon>
    </lineage>
</organism>
<proteinExistence type="predicted"/>
<dbReference type="STRING" id="1349767.GJA_5382"/>
<gene>
    <name evidence="1" type="ORF">GJA_5382</name>
</gene>
<dbReference type="EMBL" id="HG322949">
    <property type="protein sequence ID" value="CDG85978.1"/>
    <property type="molecule type" value="Genomic_DNA"/>
</dbReference>
<evidence type="ECO:0008006" key="3">
    <source>
        <dbReference type="Google" id="ProtNLM"/>
    </source>
</evidence>
<dbReference type="RefSeq" id="WP_038497800.1">
    <property type="nucleotide sequence ID" value="NZ_BCTH01000020.1"/>
</dbReference>
<dbReference type="PIRSF" id="PIRSF028304">
    <property type="entry name" value="UCP028304"/>
    <property type="match status" value="1"/>
</dbReference>
<name>W0VEW5_9BURK</name>
<dbReference type="PANTHER" id="PTHR35370:SF1">
    <property type="entry name" value="TYPE VI SECRETION SYSTEM COMPONENT TSSF1"/>
    <property type="match status" value="1"/>
</dbReference>
<dbReference type="PATRIC" id="fig|1349767.4.peg.1975"/>
<sequence>MDTRLLRYYEQELQHLREMGGEFARDFPKIAGRLGLETYACADPYVERLLEGFSFLAARVQLKIDAEFPRLTNHLLELVYPQYLAPTPSMAIVQLQPDMDNPGLARGYQVERGSSLRSLLGKGDQTSCEFRTAHQVTLLPLELTEASYFAYSGNLNGIAVSRLGPLKAGLRLRLKAGAGLAFNAIALDRLALHLRGSDALPTRLLEQLLAHAAGMVVMPAEATPAWHEILPRSQIRQRGFSDDEALLPAGPRSFQGYRLLQEYFALPQRYLFVELGGLAHAAGRCAGGELDIVVLFNRFEPALEQALGAANFALHCTPAINLFPKRADRINLTAGQADHHLVPDRSRPMDYEIYQVQGVTGYGSGADAEQRFAPFYTANDLAGGAPPAYYQVRREVRRLSERQRRQGPRSSYIGSEVFLSLVDPREAPYRGDLRQLGVDTLCSNRDLVLSMPLGSGKTDFILESGAPLRAVRCVAGPTVPAASHAEGETAWRLVSHLSLNYLSLTDQDSAQGAAALRDLLRLYCPAHDSGALRQVDGVRSVTAGAVTRRLPLPGPVCYGRGLQVALTLDDAAFEGSGAFLLGAVLESFFAKYVSLNSFTETTLHTTARGAVMRWPARVGRCEIL</sequence>
<dbReference type="PANTHER" id="PTHR35370">
    <property type="entry name" value="CYTOPLASMIC PROTEIN-RELATED-RELATED"/>
    <property type="match status" value="1"/>
</dbReference>
<dbReference type="AlphaFoldDB" id="W0VEW5"/>
<dbReference type="Pfam" id="PF05947">
    <property type="entry name" value="T6SS_TssF"/>
    <property type="match status" value="1"/>
</dbReference>
<accession>W0VEW5</accession>